<evidence type="ECO:0000313" key="2">
    <source>
        <dbReference type="Proteomes" id="UP000006757"/>
    </source>
</evidence>
<dbReference type="InParanoid" id="K1VGL3"/>
<name>K1VGL3_TRIAC</name>
<dbReference type="AlphaFoldDB" id="K1VGL3"/>
<evidence type="ECO:0000313" key="1">
    <source>
        <dbReference type="EMBL" id="EKD03250.1"/>
    </source>
</evidence>
<reference evidence="1 2" key="1">
    <citation type="journal article" date="2012" name="Eukaryot. Cell">
        <title>Genome sequence of the Trichosporon asahii environmental strain CBS 8904.</title>
        <authorList>
            <person name="Yang R.Y."/>
            <person name="Li H.T."/>
            <person name="Zhu H."/>
            <person name="Zhou G.P."/>
            <person name="Wang M."/>
            <person name="Wang L."/>
        </authorList>
    </citation>
    <scope>NUCLEOTIDE SEQUENCE [LARGE SCALE GENOMIC DNA]</scope>
    <source>
        <strain evidence="1 2">CBS 8904</strain>
    </source>
</reference>
<sequence>MNGHEDKLEVVKRAVAEGFTFADIPKEDAPRPLSEVATWLAETLNYRELRSRAAGYEVGTTGGIRDLAGRIAEHEAWLEENDAHVPVRAKRVALASRLRKIERQELRHPPVDNCCRQHPSAEERYR</sequence>
<dbReference type="EMBL" id="AMBO01000261">
    <property type="protein sequence ID" value="EKD03250.1"/>
    <property type="molecule type" value="Genomic_DNA"/>
</dbReference>
<comment type="caution">
    <text evidence="1">The sequence shown here is derived from an EMBL/GenBank/DDBJ whole genome shotgun (WGS) entry which is preliminary data.</text>
</comment>
<organism evidence="1 2">
    <name type="scientific">Trichosporon asahii var. asahii (strain CBS 8904)</name>
    <name type="common">Yeast</name>
    <dbReference type="NCBI Taxonomy" id="1220162"/>
    <lineage>
        <taxon>Eukaryota</taxon>
        <taxon>Fungi</taxon>
        <taxon>Dikarya</taxon>
        <taxon>Basidiomycota</taxon>
        <taxon>Agaricomycotina</taxon>
        <taxon>Tremellomycetes</taxon>
        <taxon>Trichosporonales</taxon>
        <taxon>Trichosporonaceae</taxon>
        <taxon>Trichosporon</taxon>
    </lineage>
</organism>
<protein>
    <submittedName>
        <fullName evidence="1">Uncharacterized protein</fullName>
    </submittedName>
</protein>
<accession>K1VGL3</accession>
<dbReference type="HOGENOM" id="CLU_1983133_0_0_1"/>
<dbReference type="Proteomes" id="UP000006757">
    <property type="component" value="Unassembled WGS sequence"/>
</dbReference>
<keyword evidence="2" id="KW-1185">Reference proteome</keyword>
<gene>
    <name evidence="1" type="ORF">A1Q2_02471</name>
</gene>
<proteinExistence type="predicted"/>